<sequence length="1917" mass="220245">MAKLSQSDSRRMYSWWWDSHISPKNSKWLQENLTDMDSKVKTMIKLIEEDADSFARRAEMYYKKRPELMKLVEEFYRAYRALAERYDHATGVIRHAHHTMSKAFPNQVPQLFADDSPASSVSGTDPRTPEISTPARALCEEDCLQMDALNSSNAHAIKQNGEFTDDYDSVTRRIVEVRKGLNFDEVEEKEQSMQDSENHSVKEETLSRSEKLGESEGILTLKEALAKLEAEKAAGLAQYQQSLDKLSNLESDIAHARKVSRELSDRANKAENEAVNLKEELSKSESEKEANLQKYHQCLDKISNLEKNLSSAQEDLEELNERASRAETEAQSLKEELTKVAVEKDTALNNYMQSLEMISNLENKLQLTEEDARKLKERAEKAESEIEVLNQTVSKLTEEKETAALQYQQCLETISCLEKKLESAQEEAQRLSGEIDYGVSKLKGAEEQCLLLERSNQSLHSELESLMLKMGTQTQELTEKENELGRLWACIQEERLRFVEAETAFQTLQHLHAQTQEELQSLASELQRRAEFFKTLESHNQSLQDEVLQVKEENKNLNEINESSALSIKDMENEITGLKGRNRKLEEEVELRLDERNALQQEIYCLKEELNDLNKNHISVLGQVHAVGINPGSLESSVKELQDENSNLKETCSREQNEKVNLLKKLEILEQLLEKNSILETSLSDLNAELGVVRGQMEALEHSCQSLSEEKSSLLDEKATFMSQLQVTSENLEKLLEKNSFLENSLSDAHDELQALKAESTSLENSYQSLEKEKAVLISERDDLTSQFGTTRTRLEDMCKIYGDLEERYMALEKEKESTLGKLEGLQMSLDVERQKHANFVQINEQRFTDIRAEMEALEHSCQSLSEEKSSLVDEKATLMSQLQVTSENLEKLLEKNSFQENSLSDAHDELQALKAESTSLENSYQSLEKEKAVLISERDDLTSQFGTTRTRLEDMCKIYGDLEERYVALEKEKESTLGKLEGLQLSLDVERQKYANFVQINEQRFTDIRAEMDLLQEESQQRKRELEEVLDDALNYDIETFVLRKTVQELEENSCSLLIKHQKLLEESSLSEKLISKLEQNNVEQKIEIKSLFNQATSLREGTYQVLKALHIVQDHPCNGQTGQDHIYLNLLLSKVQDMKKSLHQAEVENQQQTVELSVLVTLIGQLRLEAQNLELEKDTVEQEFKIKTEQFLMLQSEVLKLHETNEELLSKLREGDCKEEALIAEIEDLDKKLMNMQDACQVLSGENLDLHEEKRSLTDELLHLEQKKHILEEENCVLYGEVLTLENLSFIFRNCVDEKLVLLRQLDADLNKLHDVNGALMGNLSLTEGRLEKLQMENAHVKEGLLKTEEELRNISIVKDKMSNEIENGKNMLHQKDLGLQETEQKVNLVENKNFELIKIVEGLRMESNELKMIREGKENQILKLSADNDHLSMENNRLCEASQLLELNLHKLRGEHDKRKVKEENLHSELQKKINEIEMWEFEAASLFDQLQMSIVSQLLYEQKFHELCKTSVDCINENEDLKTQLAAYGPAVISLEECISSLEKNISLPVKRQDSEDEKMEGSQARNHLIGNHLNENEKPVVLNTFSDLQNLQARIQAIEQAAIEIYQLRVQEDVDLHAKLEAATRQVEELKSESSKYRRNLKPSTEISEADNSLLTKDIMLDQISESSSYGISRREQVEPDNQIISPTHGRNQEFHRIRSVKRQKDERHISDGMIEKELSVDKLETSKRFTDPLQEGNKGKVLERLNSDVQKLANLQITVQDLKRKLEVTEKGKRGKAVTECETLKGQLEEADMAIMKLFDFNGKLVKSIEDNSFSDVKSSFDSEDDGNVNRRRIPEQARRMSEKIGRLQLEVQKLQFVLLKLDEKDSKGKTLMSEAKRRILLRDYLYGVGRTTDGRKKSNFCACVQPSTKD</sequence>
<comment type="similarity">
    <text evidence="2">Belongs to the NET family.</text>
</comment>
<dbReference type="Gene3D" id="1.10.287.1490">
    <property type="match status" value="1"/>
</dbReference>
<dbReference type="PANTHER" id="PTHR32258">
    <property type="entry name" value="PROTEIN NETWORKED 4A"/>
    <property type="match status" value="1"/>
</dbReference>
<dbReference type="PANTHER" id="PTHR32258:SF32">
    <property type="entry name" value="PROTEIN NETWORKED 1D"/>
    <property type="match status" value="1"/>
</dbReference>
<dbReference type="Proteomes" id="UP001604277">
    <property type="component" value="Unassembled WGS sequence"/>
</dbReference>
<organism evidence="6 7">
    <name type="scientific">Forsythia ovata</name>
    <dbReference type="NCBI Taxonomy" id="205694"/>
    <lineage>
        <taxon>Eukaryota</taxon>
        <taxon>Viridiplantae</taxon>
        <taxon>Streptophyta</taxon>
        <taxon>Embryophyta</taxon>
        <taxon>Tracheophyta</taxon>
        <taxon>Spermatophyta</taxon>
        <taxon>Magnoliopsida</taxon>
        <taxon>eudicotyledons</taxon>
        <taxon>Gunneridae</taxon>
        <taxon>Pentapetalae</taxon>
        <taxon>asterids</taxon>
        <taxon>lamiids</taxon>
        <taxon>Lamiales</taxon>
        <taxon>Oleaceae</taxon>
        <taxon>Forsythieae</taxon>
        <taxon>Forsythia</taxon>
    </lineage>
</organism>
<proteinExistence type="inferred from homology"/>
<feature type="coiled-coil region" evidence="3">
    <location>
        <begin position="246"/>
        <end position="822"/>
    </location>
</feature>
<dbReference type="InterPro" id="IPR011684">
    <property type="entry name" value="NAB"/>
</dbReference>
<protein>
    <submittedName>
        <fullName evidence="6">Protein NETWORKED 1D</fullName>
    </submittedName>
</protein>
<feature type="coiled-coil region" evidence="3">
    <location>
        <begin position="1751"/>
        <end position="1778"/>
    </location>
</feature>
<feature type="compositionally biased region" description="Basic and acidic residues" evidence="4">
    <location>
        <begin position="189"/>
        <end position="213"/>
    </location>
</feature>
<evidence type="ECO:0000313" key="7">
    <source>
        <dbReference type="Proteomes" id="UP001604277"/>
    </source>
</evidence>
<name>A0ABD1VDN0_9LAMI</name>
<feature type="coiled-coil region" evidence="3">
    <location>
        <begin position="848"/>
        <end position="980"/>
    </location>
</feature>
<reference evidence="7" key="1">
    <citation type="submission" date="2024-07" db="EMBL/GenBank/DDBJ databases">
        <title>Two chromosome-level genome assemblies of Korean endemic species Abeliophyllum distichum and Forsythia ovata (Oleaceae).</title>
        <authorList>
            <person name="Jang H."/>
        </authorList>
    </citation>
    <scope>NUCLEOTIDE SEQUENCE [LARGE SCALE GENOMIC DNA]</scope>
</reference>
<feature type="domain" description="NAB" evidence="5">
    <location>
        <begin position="13"/>
        <end position="93"/>
    </location>
</feature>
<feature type="coiled-coil region" evidence="3">
    <location>
        <begin position="1130"/>
        <end position="1192"/>
    </location>
</feature>
<dbReference type="PROSITE" id="PS51774">
    <property type="entry name" value="NAB"/>
    <property type="match status" value="1"/>
</dbReference>
<dbReference type="SUPFAM" id="SSF57997">
    <property type="entry name" value="Tropomyosin"/>
    <property type="match status" value="1"/>
</dbReference>
<evidence type="ECO:0000313" key="6">
    <source>
        <dbReference type="EMBL" id="KAL2535427.1"/>
    </source>
</evidence>
<feature type="coiled-coil region" evidence="3">
    <location>
        <begin position="1221"/>
        <end position="1276"/>
    </location>
</feature>
<evidence type="ECO:0000256" key="2">
    <source>
        <dbReference type="ARBA" id="ARBA00038006"/>
    </source>
</evidence>
<dbReference type="InterPro" id="IPR051861">
    <property type="entry name" value="NET_actin-binding_domain"/>
</dbReference>
<dbReference type="Gene3D" id="1.20.5.170">
    <property type="match status" value="1"/>
</dbReference>
<feature type="region of interest" description="Disordered" evidence="4">
    <location>
        <begin position="185"/>
        <end position="213"/>
    </location>
</feature>
<dbReference type="EMBL" id="JBFOLJ010000005">
    <property type="protein sequence ID" value="KAL2535427.1"/>
    <property type="molecule type" value="Genomic_DNA"/>
</dbReference>
<evidence type="ECO:0000256" key="1">
    <source>
        <dbReference type="ARBA" id="ARBA00023054"/>
    </source>
</evidence>
<keyword evidence="1 3" id="KW-0175">Coiled coil</keyword>
<accession>A0ABD1VDN0</accession>
<comment type="caution">
    <text evidence="6">The sequence shown here is derived from an EMBL/GenBank/DDBJ whole genome shotgun (WGS) entry which is preliminary data.</text>
</comment>
<keyword evidence="7" id="KW-1185">Reference proteome</keyword>
<feature type="coiled-coil region" evidence="3">
    <location>
        <begin position="1593"/>
        <end position="1645"/>
    </location>
</feature>
<dbReference type="Pfam" id="PF07765">
    <property type="entry name" value="KIP1"/>
    <property type="match status" value="1"/>
</dbReference>
<evidence type="ECO:0000256" key="3">
    <source>
        <dbReference type="SAM" id="Coils"/>
    </source>
</evidence>
<gene>
    <name evidence="6" type="ORF">Fot_16818</name>
</gene>
<evidence type="ECO:0000259" key="5">
    <source>
        <dbReference type="PROSITE" id="PS51774"/>
    </source>
</evidence>
<evidence type="ECO:0000256" key="4">
    <source>
        <dbReference type="SAM" id="MobiDB-lite"/>
    </source>
</evidence>